<dbReference type="Pfam" id="PF07007">
    <property type="entry name" value="LprI"/>
    <property type="match status" value="1"/>
</dbReference>
<accession>A0ABV7S6D6</accession>
<organism evidence="3 4">
    <name type="scientific">Paracoccus simplex</name>
    <dbReference type="NCBI Taxonomy" id="2086346"/>
    <lineage>
        <taxon>Bacteria</taxon>
        <taxon>Pseudomonadati</taxon>
        <taxon>Pseudomonadota</taxon>
        <taxon>Alphaproteobacteria</taxon>
        <taxon>Rhodobacterales</taxon>
        <taxon>Paracoccaceae</taxon>
        <taxon>Paracoccus</taxon>
    </lineage>
</organism>
<evidence type="ECO:0000259" key="2">
    <source>
        <dbReference type="Pfam" id="PF07007"/>
    </source>
</evidence>
<feature type="domain" description="Lysozyme inhibitor LprI-like N-terminal" evidence="2">
    <location>
        <begin position="69"/>
        <end position="151"/>
    </location>
</feature>
<dbReference type="Gene3D" id="1.20.1270.180">
    <property type="match status" value="1"/>
</dbReference>
<evidence type="ECO:0000313" key="4">
    <source>
        <dbReference type="Proteomes" id="UP001595596"/>
    </source>
</evidence>
<reference evidence="4" key="1">
    <citation type="journal article" date="2019" name="Int. J. Syst. Evol. Microbiol.">
        <title>The Global Catalogue of Microorganisms (GCM) 10K type strain sequencing project: providing services to taxonomists for standard genome sequencing and annotation.</title>
        <authorList>
            <consortium name="The Broad Institute Genomics Platform"/>
            <consortium name="The Broad Institute Genome Sequencing Center for Infectious Disease"/>
            <person name="Wu L."/>
            <person name="Ma J."/>
        </authorList>
    </citation>
    <scope>NUCLEOTIDE SEQUENCE [LARGE SCALE GENOMIC DNA]</scope>
    <source>
        <strain evidence="4">VKM B-3226</strain>
    </source>
</reference>
<gene>
    <name evidence="3" type="ORF">ACFOMP_16185</name>
</gene>
<evidence type="ECO:0000313" key="3">
    <source>
        <dbReference type="EMBL" id="MFC3571000.1"/>
    </source>
</evidence>
<comment type="caution">
    <text evidence="3">The sequence shown here is derived from an EMBL/GenBank/DDBJ whole genome shotgun (WGS) entry which is preliminary data.</text>
</comment>
<name>A0ABV7S6D6_9RHOB</name>
<protein>
    <submittedName>
        <fullName evidence="3">Lysozyme inhibitor LprI family protein</fullName>
    </submittedName>
</protein>
<dbReference type="Proteomes" id="UP001595596">
    <property type="component" value="Unassembled WGS sequence"/>
</dbReference>
<feature type="signal peptide" evidence="1">
    <location>
        <begin position="1"/>
        <end position="19"/>
    </location>
</feature>
<feature type="chain" id="PRO_5045101712" evidence="1">
    <location>
        <begin position="20"/>
        <end position="161"/>
    </location>
</feature>
<evidence type="ECO:0000256" key="1">
    <source>
        <dbReference type="SAM" id="SignalP"/>
    </source>
</evidence>
<proteinExistence type="predicted"/>
<keyword evidence="1" id="KW-0732">Signal</keyword>
<dbReference type="InterPro" id="IPR009739">
    <property type="entry name" value="LprI-like_N"/>
</dbReference>
<sequence length="161" mass="17090">MTRLAGCALALLLAAPCFAGDASGFDPAVIDRCLAKAPTQGARADCAGTGMEACLDYARGKYTGDDPDFPMANCLDASHQAWEAKLTGVYEAALEAQGERAAKPPEALRQVERNWLQFREALCNQARDAAAEGKGDLARARCIRDETARQVALLMALGDAE</sequence>
<keyword evidence="4" id="KW-1185">Reference proteome</keyword>
<dbReference type="RefSeq" id="WP_379032391.1">
    <property type="nucleotide sequence ID" value="NZ_JBHRXE010000047.1"/>
</dbReference>
<dbReference type="EMBL" id="JBHRXE010000047">
    <property type="protein sequence ID" value="MFC3571000.1"/>
    <property type="molecule type" value="Genomic_DNA"/>
</dbReference>